<keyword evidence="7 9" id="KW-0811">Translocation</keyword>
<protein>
    <recommendedName>
        <fullName evidence="9">Protein translocase subunit SecE</fullName>
    </recommendedName>
</protein>
<dbReference type="InterPro" id="IPR001901">
    <property type="entry name" value="Translocase_SecE/Sec61-g"/>
</dbReference>
<evidence type="ECO:0000256" key="5">
    <source>
        <dbReference type="ARBA" id="ARBA00022927"/>
    </source>
</evidence>
<keyword evidence="4 9" id="KW-0812">Transmembrane</keyword>
<comment type="caution">
    <text evidence="9">Lacks conserved residue(s) required for the propagation of feature annotation.</text>
</comment>
<comment type="subunit">
    <text evidence="9">Component of the Sec protein translocase complex. Heterotrimer consisting of SecY, SecE and SecG subunits. The heterotrimers can form oligomers, although 1 heterotrimer is thought to be able to translocate proteins. Interacts with the ribosome. Interacts with SecDF, and other proteins may be involved. Interacts with SecA.</text>
</comment>
<evidence type="ECO:0000256" key="6">
    <source>
        <dbReference type="ARBA" id="ARBA00022989"/>
    </source>
</evidence>
<dbReference type="GeneID" id="99767917"/>
<evidence type="ECO:0000313" key="10">
    <source>
        <dbReference type="EMBL" id="MBF5054559.1"/>
    </source>
</evidence>
<dbReference type="EMBL" id="ARXR01000052">
    <property type="protein sequence ID" value="MBF5054559.1"/>
    <property type="molecule type" value="Genomic_DNA"/>
</dbReference>
<keyword evidence="2 9" id="KW-0813">Transport</keyword>
<dbReference type="Proteomes" id="UP000644441">
    <property type="component" value="Unassembled WGS sequence"/>
</dbReference>
<evidence type="ECO:0000256" key="1">
    <source>
        <dbReference type="ARBA" id="ARBA00004370"/>
    </source>
</evidence>
<evidence type="ECO:0000256" key="7">
    <source>
        <dbReference type="ARBA" id="ARBA00023010"/>
    </source>
</evidence>
<name>A0ABS0AK90_9GAMM</name>
<keyword evidence="6 9" id="KW-1133">Transmembrane helix</keyword>
<feature type="transmembrane region" description="Helical" evidence="9">
    <location>
        <begin position="96"/>
        <end position="116"/>
    </location>
</feature>
<evidence type="ECO:0000256" key="3">
    <source>
        <dbReference type="ARBA" id="ARBA00022475"/>
    </source>
</evidence>
<dbReference type="InterPro" id="IPR038379">
    <property type="entry name" value="SecE_sf"/>
</dbReference>
<dbReference type="Pfam" id="PF00584">
    <property type="entry name" value="SecE"/>
    <property type="match status" value="1"/>
</dbReference>
<reference evidence="10 11" key="1">
    <citation type="submission" date="2012-09" db="EMBL/GenBank/DDBJ databases">
        <title>Genome Sequence of alkane-degrading Bacterium Alcanivorax venustensis ISO4.</title>
        <authorList>
            <person name="Lai Q."/>
            <person name="Shao Z."/>
        </authorList>
    </citation>
    <scope>NUCLEOTIDE SEQUENCE [LARGE SCALE GENOMIC DNA]</scope>
    <source>
        <strain evidence="10 11">ISO4</strain>
    </source>
</reference>
<dbReference type="InterPro" id="IPR005807">
    <property type="entry name" value="SecE_bac"/>
</dbReference>
<dbReference type="PANTHER" id="PTHR33910:SF1">
    <property type="entry name" value="PROTEIN TRANSLOCASE SUBUNIT SECE"/>
    <property type="match status" value="1"/>
</dbReference>
<evidence type="ECO:0000256" key="9">
    <source>
        <dbReference type="HAMAP-Rule" id="MF_00422"/>
    </source>
</evidence>
<keyword evidence="11" id="KW-1185">Reference proteome</keyword>
<evidence type="ECO:0000256" key="4">
    <source>
        <dbReference type="ARBA" id="ARBA00022692"/>
    </source>
</evidence>
<dbReference type="PANTHER" id="PTHR33910">
    <property type="entry name" value="PROTEIN TRANSLOCASE SUBUNIT SECE"/>
    <property type="match status" value="1"/>
</dbReference>
<accession>A0ABS0AK90</accession>
<evidence type="ECO:0000256" key="2">
    <source>
        <dbReference type="ARBA" id="ARBA00022448"/>
    </source>
</evidence>
<evidence type="ECO:0000256" key="8">
    <source>
        <dbReference type="ARBA" id="ARBA00023136"/>
    </source>
</evidence>
<comment type="caution">
    <text evidence="10">The sequence shown here is derived from an EMBL/GenBank/DDBJ whole genome shotgun (WGS) entry which is preliminary data.</text>
</comment>
<comment type="function">
    <text evidence="9">Essential subunit of the Sec protein translocation channel SecYEG. Clamps together the 2 halves of SecY. May contact the channel plug during translocation.</text>
</comment>
<evidence type="ECO:0000313" key="11">
    <source>
        <dbReference type="Proteomes" id="UP000644441"/>
    </source>
</evidence>
<sequence>MTEKAQGQSGSSSVLEGIKWLVVAALVVTAVAGNSYFSDMSPLYRALGVVVVALLAAFVALQTEQGKAFNQLRKDSMVELRKVVWPTRQETLQTTAIVLVFVLIVALLLFVLDWVLNGAISMLIG</sequence>
<comment type="similarity">
    <text evidence="9">Belongs to the SecE/SEC61-gamma family.</text>
</comment>
<dbReference type="HAMAP" id="MF_00422">
    <property type="entry name" value="SecE"/>
    <property type="match status" value="1"/>
</dbReference>
<dbReference type="RefSeq" id="WP_067606418.1">
    <property type="nucleotide sequence ID" value="NZ_ARXR01000052.1"/>
</dbReference>
<keyword evidence="5 9" id="KW-0653">Protein transport</keyword>
<dbReference type="NCBIfam" id="TIGR00964">
    <property type="entry name" value="secE_bact"/>
    <property type="match status" value="1"/>
</dbReference>
<dbReference type="Gene3D" id="1.20.5.1030">
    <property type="entry name" value="Preprotein translocase secy subunit"/>
    <property type="match status" value="1"/>
</dbReference>
<keyword evidence="3 9" id="KW-1003">Cell membrane</keyword>
<feature type="transmembrane region" description="Helical" evidence="9">
    <location>
        <begin position="20"/>
        <end position="37"/>
    </location>
</feature>
<feature type="transmembrane region" description="Helical" evidence="9">
    <location>
        <begin position="43"/>
        <end position="61"/>
    </location>
</feature>
<proteinExistence type="inferred from homology"/>
<organism evidence="10 11">
    <name type="scientific">Alloalcanivorax venustensis ISO4</name>
    <dbReference type="NCBI Taxonomy" id="1177184"/>
    <lineage>
        <taxon>Bacteria</taxon>
        <taxon>Pseudomonadati</taxon>
        <taxon>Pseudomonadota</taxon>
        <taxon>Gammaproteobacteria</taxon>
        <taxon>Oceanospirillales</taxon>
        <taxon>Alcanivoracaceae</taxon>
        <taxon>Alloalcanivorax</taxon>
    </lineage>
</organism>
<dbReference type="PRINTS" id="PR01650">
    <property type="entry name" value="SECETRNLCASE"/>
</dbReference>
<gene>
    <name evidence="9" type="primary">secE</name>
    <name evidence="10" type="ORF">ISO4_03161</name>
</gene>
<keyword evidence="8 9" id="KW-0472">Membrane</keyword>
<comment type="subcellular location">
    <subcellularLocation>
        <location evidence="1">Membrane</location>
    </subcellularLocation>
</comment>